<dbReference type="AlphaFoldDB" id="A0A6C0KGV3"/>
<dbReference type="EMBL" id="MN740863">
    <property type="protein sequence ID" value="QHU15504.1"/>
    <property type="molecule type" value="Genomic_DNA"/>
</dbReference>
<evidence type="ECO:0000313" key="1">
    <source>
        <dbReference type="EMBL" id="QHU15504.1"/>
    </source>
</evidence>
<organism evidence="1">
    <name type="scientific">viral metagenome</name>
    <dbReference type="NCBI Taxonomy" id="1070528"/>
    <lineage>
        <taxon>unclassified sequences</taxon>
        <taxon>metagenomes</taxon>
        <taxon>organismal metagenomes</taxon>
    </lineage>
</organism>
<sequence>MPDTIYGDTYGMCHRSLWTDDVNPLFKDLFMELLHEKTDMIPDGFRVSQLALVALQDVCETLCKEAVDAADYEKQE</sequence>
<proteinExistence type="predicted"/>
<protein>
    <submittedName>
        <fullName evidence="1">Uncharacterized protein</fullName>
    </submittedName>
</protein>
<accession>A0A6C0KGV3</accession>
<reference evidence="1" key="1">
    <citation type="journal article" date="2020" name="Nature">
        <title>Giant virus diversity and host interactions through global metagenomics.</title>
        <authorList>
            <person name="Schulz F."/>
            <person name="Roux S."/>
            <person name="Paez-Espino D."/>
            <person name="Jungbluth S."/>
            <person name="Walsh D.A."/>
            <person name="Denef V.J."/>
            <person name="McMahon K.D."/>
            <person name="Konstantinidis K.T."/>
            <person name="Eloe-Fadrosh E.A."/>
            <person name="Kyrpides N.C."/>
            <person name="Woyke T."/>
        </authorList>
    </citation>
    <scope>NUCLEOTIDE SEQUENCE</scope>
    <source>
        <strain evidence="1">GVMAG-S-1103017-68</strain>
    </source>
</reference>
<name>A0A6C0KGV3_9ZZZZ</name>